<dbReference type="InterPro" id="IPR050681">
    <property type="entry name" value="CDF/SLC30A"/>
</dbReference>
<dbReference type="RefSeq" id="WP_379480018.1">
    <property type="nucleotide sequence ID" value="NZ_JBHLTL010000001.1"/>
</dbReference>
<comment type="caution">
    <text evidence="13">The sequence shown here is derived from an EMBL/GenBank/DDBJ whole genome shotgun (WGS) entry which is preliminary data.</text>
</comment>
<keyword evidence="14" id="KW-1185">Reference proteome</keyword>
<keyword evidence="3" id="KW-0813">Transport</keyword>
<feature type="transmembrane region" description="Helical" evidence="10">
    <location>
        <begin position="173"/>
        <end position="195"/>
    </location>
</feature>
<reference evidence="13 14" key="1">
    <citation type="submission" date="2024-09" db="EMBL/GenBank/DDBJ databases">
        <authorList>
            <person name="Sun Q."/>
            <person name="Mori K."/>
        </authorList>
    </citation>
    <scope>NUCLEOTIDE SEQUENCE [LARGE SCALE GENOMIC DNA]</scope>
    <source>
        <strain evidence="13 14">NCAIM B.02537</strain>
    </source>
</reference>
<feature type="domain" description="Cation efflux protein transmembrane" evidence="11">
    <location>
        <begin position="41"/>
        <end position="227"/>
    </location>
</feature>
<feature type="transmembrane region" description="Helical" evidence="10">
    <location>
        <begin position="106"/>
        <end position="128"/>
    </location>
</feature>
<evidence type="ECO:0000313" key="13">
    <source>
        <dbReference type="EMBL" id="MFC0588521.1"/>
    </source>
</evidence>
<feature type="domain" description="Cation efflux protein cytoplasmic" evidence="12">
    <location>
        <begin position="235"/>
        <end position="308"/>
    </location>
</feature>
<evidence type="ECO:0000259" key="12">
    <source>
        <dbReference type="Pfam" id="PF16916"/>
    </source>
</evidence>
<dbReference type="InterPro" id="IPR058533">
    <property type="entry name" value="Cation_efflux_TM"/>
</dbReference>
<evidence type="ECO:0000256" key="2">
    <source>
        <dbReference type="ARBA" id="ARBA00008873"/>
    </source>
</evidence>
<keyword evidence="8 10" id="KW-0472">Membrane</keyword>
<protein>
    <submittedName>
        <fullName evidence="13">Cation diffusion facilitator family transporter</fullName>
    </submittedName>
</protein>
<evidence type="ECO:0000256" key="8">
    <source>
        <dbReference type="ARBA" id="ARBA00023136"/>
    </source>
</evidence>
<feature type="transmembrane region" description="Helical" evidence="10">
    <location>
        <begin position="76"/>
        <end position="94"/>
    </location>
</feature>
<comment type="subcellular location">
    <subcellularLocation>
        <location evidence="1">Membrane</location>
        <topology evidence="1">Multi-pass membrane protein</topology>
    </subcellularLocation>
</comment>
<feature type="transmembrane region" description="Helical" evidence="10">
    <location>
        <begin position="38"/>
        <end position="64"/>
    </location>
</feature>
<evidence type="ECO:0000256" key="9">
    <source>
        <dbReference type="SAM" id="MobiDB-lite"/>
    </source>
</evidence>
<sequence length="327" mass="33846">MQGHDHDAKAHGHGHALGHAHGHGHHHHGHGQGSHGTAFAIAVVLNAGFVVAEAVASFVSGSAALLADAGHNLGDVLSLLLAWGASVLAARPASKGFTYGLKSSSILAAIANAALLWVALGAVLIETLRRFWQPEQVNGWQMMAVAAVGIVINLASALLFARGRKSDLNLRAAFQHLMADAVVSASVVGAGLVIMLTGQNWIDPVASLIITLGLAWASWDLLKDAIKMGLLAVPAHIDEAAVRVYLTGLPGVAAVHDLHIWPMSTTETAFTAHLIMPGGHAGDSFLSAIAAELESRFGIQHATIQIEAAAAECKLHAASAKHAGHAH</sequence>
<dbReference type="Gene3D" id="1.20.1510.10">
    <property type="entry name" value="Cation efflux protein transmembrane domain"/>
    <property type="match status" value="1"/>
</dbReference>
<keyword evidence="6 10" id="KW-1133">Transmembrane helix</keyword>
<dbReference type="Pfam" id="PF16916">
    <property type="entry name" value="ZT_dimer"/>
    <property type="match status" value="1"/>
</dbReference>
<dbReference type="InterPro" id="IPR002524">
    <property type="entry name" value="Cation_efflux"/>
</dbReference>
<evidence type="ECO:0000259" key="11">
    <source>
        <dbReference type="Pfam" id="PF01545"/>
    </source>
</evidence>
<feature type="compositionally biased region" description="Basic residues" evidence="9">
    <location>
        <begin position="11"/>
        <end position="30"/>
    </location>
</feature>
<gene>
    <name evidence="13" type="ORF">ACFFF7_03760</name>
</gene>
<dbReference type="InterPro" id="IPR027470">
    <property type="entry name" value="Cation_efflux_CTD"/>
</dbReference>
<dbReference type="SUPFAM" id="SSF160240">
    <property type="entry name" value="Cation efflux protein cytoplasmic domain-like"/>
    <property type="match status" value="1"/>
</dbReference>
<evidence type="ECO:0000256" key="4">
    <source>
        <dbReference type="ARBA" id="ARBA00022692"/>
    </source>
</evidence>
<accession>A0ABV6PFB4</accession>
<dbReference type="NCBIfam" id="TIGR01297">
    <property type="entry name" value="CDF"/>
    <property type="match status" value="1"/>
</dbReference>
<keyword evidence="7" id="KW-0406">Ion transport</keyword>
<organism evidence="13 14">
    <name type="scientific">Novosphingobium aquiterrae</name>
    <dbReference type="NCBI Taxonomy" id="624388"/>
    <lineage>
        <taxon>Bacteria</taxon>
        <taxon>Pseudomonadati</taxon>
        <taxon>Pseudomonadota</taxon>
        <taxon>Alphaproteobacteria</taxon>
        <taxon>Sphingomonadales</taxon>
        <taxon>Sphingomonadaceae</taxon>
        <taxon>Novosphingobium</taxon>
    </lineage>
</organism>
<proteinExistence type="inferred from homology"/>
<keyword evidence="5" id="KW-0864">Zinc transport</keyword>
<dbReference type="InterPro" id="IPR036837">
    <property type="entry name" value="Cation_efflux_CTD_sf"/>
</dbReference>
<feature type="transmembrane region" description="Helical" evidence="10">
    <location>
        <begin position="201"/>
        <end position="222"/>
    </location>
</feature>
<dbReference type="EMBL" id="JBHLTL010000001">
    <property type="protein sequence ID" value="MFC0588521.1"/>
    <property type="molecule type" value="Genomic_DNA"/>
</dbReference>
<dbReference type="InterPro" id="IPR027469">
    <property type="entry name" value="Cation_efflux_TMD_sf"/>
</dbReference>
<evidence type="ECO:0000256" key="5">
    <source>
        <dbReference type="ARBA" id="ARBA00022906"/>
    </source>
</evidence>
<evidence type="ECO:0000256" key="7">
    <source>
        <dbReference type="ARBA" id="ARBA00023065"/>
    </source>
</evidence>
<comment type="similarity">
    <text evidence="2">Belongs to the cation diffusion facilitator (CDF) transporter (TC 2.A.4) family. SLC30A subfamily.</text>
</comment>
<evidence type="ECO:0000313" key="14">
    <source>
        <dbReference type="Proteomes" id="UP001589943"/>
    </source>
</evidence>
<evidence type="ECO:0000256" key="3">
    <source>
        <dbReference type="ARBA" id="ARBA00022448"/>
    </source>
</evidence>
<feature type="transmembrane region" description="Helical" evidence="10">
    <location>
        <begin position="140"/>
        <end position="161"/>
    </location>
</feature>
<feature type="region of interest" description="Disordered" evidence="9">
    <location>
        <begin position="1"/>
        <end position="33"/>
    </location>
</feature>
<keyword evidence="5" id="KW-0862">Zinc</keyword>
<dbReference type="Pfam" id="PF01545">
    <property type="entry name" value="Cation_efflux"/>
    <property type="match status" value="1"/>
</dbReference>
<name>A0ABV6PFB4_9SPHN</name>
<evidence type="ECO:0000256" key="1">
    <source>
        <dbReference type="ARBA" id="ARBA00004141"/>
    </source>
</evidence>
<dbReference type="PANTHER" id="PTHR11562:SF17">
    <property type="entry name" value="RE54080P-RELATED"/>
    <property type="match status" value="1"/>
</dbReference>
<dbReference type="SUPFAM" id="SSF161111">
    <property type="entry name" value="Cation efflux protein transmembrane domain-like"/>
    <property type="match status" value="1"/>
</dbReference>
<dbReference type="Proteomes" id="UP001589943">
    <property type="component" value="Unassembled WGS sequence"/>
</dbReference>
<feature type="compositionally biased region" description="Basic and acidic residues" evidence="9">
    <location>
        <begin position="1"/>
        <end position="10"/>
    </location>
</feature>
<evidence type="ECO:0000256" key="10">
    <source>
        <dbReference type="SAM" id="Phobius"/>
    </source>
</evidence>
<dbReference type="PANTHER" id="PTHR11562">
    <property type="entry name" value="CATION EFFLUX PROTEIN/ ZINC TRANSPORTER"/>
    <property type="match status" value="1"/>
</dbReference>
<keyword evidence="4 10" id="KW-0812">Transmembrane</keyword>
<evidence type="ECO:0000256" key="6">
    <source>
        <dbReference type="ARBA" id="ARBA00022989"/>
    </source>
</evidence>